<sequence length="304" mass="36240">MSRDIIVIKNSLDFIIRETFGDNLDYVSYHISIVPKEMKKKHAHYIIKERKIEIFNLTRPPKHLLFTCLHEVAHHIQQMRDGHTDHERPFYEILFELVKQSISLTFLTIDDVVSEDDAADAGTLINYFGESDTWDIQESNRVREYVVTVKNGYHFQNLLKKLEFDWLSISTSWEKDCDSLEQAERLRDYLLEKTNQKLEIEFRKKYDLEFAYYYYLAVSNGYDYRKELKERGYIFEGYGHQNSQCWVKKLLSRDYYDEIVALTQFNGIQYKRVQSKPIKKPKVAKKVADDKPKGKKVFIPIFND</sequence>
<gene>
    <name evidence="1" type="ORF">CBF28_13750</name>
</gene>
<dbReference type="Proteomes" id="UP000288028">
    <property type="component" value="Unassembled WGS sequence"/>
</dbReference>
<dbReference type="GeneID" id="95582077"/>
<dbReference type="OrthoDB" id="2193733at2"/>
<dbReference type="RefSeq" id="WP_126796196.1">
    <property type="nucleotide sequence ID" value="NZ_CP060721.1"/>
</dbReference>
<dbReference type="AlphaFoldDB" id="A0A430AR34"/>
<comment type="caution">
    <text evidence="1">The sequence shown here is derived from an EMBL/GenBank/DDBJ whole genome shotgun (WGS) entry which is preliminary data.</text>
</comment>
<evidence type="ECO:0000313" key="2">
    <source>
        <dbReference type="Proteomes" id="UP000288028"/>
    </source>
</evidence>
<keyword evidence="2" id="KW-1185">Reference proteome</keyword>
<organism evidence="1 2">
    <name type="scientific">Vagococcus carniphilus</name>
    <dbReference type="NCBI Taxonomy" id="218144"/>
    <lineage>
        <taxon>Bacteria</taxon>
        <taxon>Bacillati</taxon>
        <taxon>Bacillota</taxon>
        <taxon>Bacilli</taxon>
        <taxon>Lactobacillales</taxon>
        <taxon>Enterococcaceae</taxon>
        <taxon>Vagococcus</taxon>
    </lineage>
</organism>
<proteinExistence type="predicted"/>
<name>A0A430AR34_9ENTE</name>
<protein>
    <submittedName>
        <fullName evidence="1">Uncharacterized protein</fullName>
    </submittedName>
</protein>
<evidence type="ECO:0000313" key="1">
    <source>
        <dbReference type="EMBL" id="RSU10377.1"/>
    </source>
</evidence>
<dbReference type="EMBL" id="NGKB01000018">
    <property type="protein sequence ID" value="RSU10377.1"/>
    <property type="molecule type" value="Genomic_DNA"/>
</dbReference>
<accession>A0A430AR34</accession>
<reference evidence="1 2" key="1">
    <citation type="submission" date="2017-05" db="EMBL/GenBank/DDBJ databases">
        <title>Vagococcus spp. assemblies.</title>
        <authorList>
            <person name="Gulvik C.A."/>
        </authorList>
    </citation>
    <scope>NUCLEOTIDE SEQUENCE [LARGE SCALE GENOMIC DNA]</scope>
    <source>
        <strain evidence="1 2">SS1714</strain>
    </source>
</reference>